<dbReference type="EMBL" id="KV622896">
    <property type="protein sequence ID" value="OPL07314.1"/>
    <property type="molecule type" value="Genomic_DNA"/>
</dbReference>
<protein>
    <submittedName>
        <fullName evidence="1">Uncharacterized protein</fullName>
    </submittedName>
</protein>
<gene>
    <name evidence="1" type="ORF">AM593_02663</name>
</gene>
<sequence length="145" mass="17033">MNYWALKTTTEKTHRTLHKHVKAFQDILNQPVRAVYQEKTTSISSEQNISKWREEFVNLNIITKKPIIIQQVDSPDVDLPLLSRAHTLCGKVYKHWRGLTEKMQYRSIISELDEFIGDMIEEVHELQAKEVNQSLEKDKQKSEAK</sequence>
<proteinExistence type="predicted"/>
<reference evidence="1 2" key="1">
    <citation type="journal article" date="2016" name="PLoS ONE">
        <title>A First Insight into the Genome of the Filter-Feeder Mussel Mytilus galloprovincialis.</title>
        <authorList>
            <person name="Murgarella M."/>
            <person name="Puiu D."/>
            <person name="Novoa B."/>
            <person name="Figueras A."/>
            <person name="Posada D."/>
            <person name="Canchaya C."/>
        </authorList>
    </citation>
    <scope>NUCLEOTIDE SEQUENCE [LARGE SCALE GENOMIC DNA]</scope>
    <source>
        <tissue evidence="1">Muscle</tissue>
    </source>
</reference>
<evidence type="ECO:0000313" key="2">
    <source>
        <dbReference type="Proteomes" id="UP000266721"/>
    </source>
</evidence>
<feature type="non-terminal residue" evidence="1">
    <location>
        <position position="1"/>
    </location>
</feature>
<dbReference type="AlphaFoldDB" id="A0A3R5WBE4"/>
<dbReference type="Proteomes" id="UP000266721">
    <property type="component" value="Unassembled WGS sequence"/>
</dbReference>
<keyword evidence="2" id="KW-1185">Reference proteome</keyword>
<feature type="non-terminal residue" evidence="1">
    <location>
        <position position="145"/>
    </location>
</feature>
<name>A0A3R5WBE4_MYTGA</name>
<evidence type="ECO:0000313" key="1">
    <source>
        <dbReference type="EMBL" id="OPL07314.1"/>
    </source>
</evidence>
<organism evidence="1 2">
    <name type="scientific">Mytilus galloprovincialis</name>
    <name type="common">Mediterranean mussel</name>
    <dbReference type="NCBI Taxonomy" id="29158"/>
    <lineage>
        <taxon>Eukaryota</taxon>
        <taxon>Metazoa</taxon>
        <taxon>Spiralia</taxon>
        <taxon>Lophotrochozoa</taxon>
        <taxon>Mollusca</taxon>
        <taxon>Bivalvia</taxon>
        <taxon>Autobranchia</taxon>
        <taxon>Pteriomorphia</taxon>
        <taxon>Mytilida</taxon>
        <taxon>Mytiloidea</taxon>
        <taxon>Mytilidae</taxon>
        <taxon>Mytilinae</taxon>
        <taxon>Mytilus</taxon>
    </lineage>
</organism>
<accession>A0A3R5WBE4</accession>